<accession>A0A2J7RSD1</accession>
<feature type="domain" description="Spatacsin C-terminal" evidence="1">
    <location>
        <begin position="573"/>
        <end position="641"/>
    </location>
</feature>
<proteinExistence type="predicted"/>
<dbReference type="GO" id="GO:0008088">
    <property type="term" value="P:axo-dendritic transport"/>
    <property type="evidence" value="ECO:0007669"/>
    <property type="project" value="TreeGrafter"/>
</dbReference>
<dbReference type="Pfam" id="PF14649">
    <property type="entry name" value="Spatacsin_C"/>
    <property type="match status" value="1"/>
</dbReference>
<dbReference type="GO" id="GO:0007409">
    <property type="term" value="P:axonogenesis"/>
    <property type="evidence" value="ECO:0007669"/>
    <property type="project" value="TreeGrafter"/>
</dbReference>
<reference evidence="2 3" key="1">
    <citation type="submission" date="2017-12" db="EMBL/GenBank/DDBJ databases">
        <title>Hemimetabolous genomes reveal molecular basis of termite eusociality.</title>
        <authorList>
            <person name="Harrison M.C."/>
            <person name="Jongepier E."/>
            <person name="Robertson H.M."/>
            <person name="Arning N."/>
            <person name="Bitard-Feildel T."/>
            <person name="Chao H."/>
            <person name="Childers C.P."/>
            <person name="Dinh H."/>
            <person name="Doddapaneni H."/>
            <person name="Dugan S."/>
            <person name="Gowin J."/>
            <person name="Greiner C."/>
            <person name="Han Y."/>
            <person name="Hu H."/>
            <person name="Hughes D.S.T."/>
            <person name="Huylmans A.-K."/>
            <person name="Kemena C."/>
            <person name="Kremer L.P.M."/>
            <person name="Lee S.L."/>
            <person name="Lopez-Ezquerra A."/>
            <person name="Mallet L."/>
            <person name="Monroy-Kuhn J.M."/>
            <person name="Moser A."/>
            <person name="Murali S.C."/>
            <person name="Muzny D.M."/>
            <person name="Otani S."/>
            <person name="Piulachs M.-D."/>
            <person name="Poelchau M."/>
            <person name="Qu J."/>
            <person name="Schaub F."/>
            <person name="Wada-Katsumata A."/>
            <person name="Worley K.C."/>
            <person name="Xie Q."/>
            <person name="Ylla G."/>
            <person name="Poulsen M."/>
            <person name="Gibbs R.A."/>
            <person name="Schal C."/>
            <person name="Richards S."/>
            <person name="Belles X."/>
            <person name="Korb J."/>
            <person name="Bornberg-Bauer E."/>
        </authorList>
    </citation>
    <scope>NUCLEOTIDE SEQUENCE [LARGE SCALE GENOMIC DNA]</scope>
    <source>
        <tissue evidence="2">Whole body</tissue>
    </source>
</reference>
<name>A0A2J7RSD1_9NEOP</name>
<dbReference type="EMBL" id="NEVH01000263">
    <property type="protein sequence ID" value="PNF43729.1"/>
    <property type="molecule type" value="Genomic_DNA"/>
</dbReference>
<evidence type="ECO:0000313" key="2">
    <source>
        <dbReference type="EMBL" id="PNF43729.1"/>
    </source>
</evidence>
<dbReference type="GO" id="GO:0030425">
    <property type="term" value="C:dendrite"/>
    <property type="evidence" value="ECO:0007669"/>
    <property type="project" value="TreeGrafter"/>
</dbReference>
<keyword evidence="3" id="KW-1185">Reference proteome</keyword>
<evidence type="ECO:0000313" key="3">
    <source>
        <dbReference type="Proteomes" id="UP000235965"/>
    </source>
</evidence>
<comment type="caution">
    <text evidence="2">The sequence shown here is derived from an EMBL/GenBank/DDBJ whole genome shotgun (WGS) entry which is preliminary data.</text>
</comment>
<organism evidence="2 3">
    <name type="scientific">Cryptotermes secundus</name>
    <dbReference type="NCBI Taxonomy" id="105785"/>
    <lineage>
        <taxon>Eukaryota</taxon>
        <taxon>Metazoa</taxon>
        <taxon>Ecdysozoa</taxon>
        <taxon>Arthropoda</taxon>
        <taxon>Hexapoda</taxon>
        <taxon>Insecta</taxon>
        <taxon>Pterygota</taxon>
        <taxon>Neoptera</taxon>
        <taxon>Polyneoptera</taxon>
        <taxon>Dictyoptera</taxon>
        <taxon>Blattodea</taxon>
        <taxon>Blattoidea</taxon>
        <taxon>Termitoidae</taxon>
        <taxon>Kalotermitidae</taxon>
        <taxon>Cryptotermitinae</taxon>
        <taxon>Cryptotermes</taxon>
    </lineage>
</organism>
<dbReference type="OrthoDB" id="2018754at2759"/>
<protein>
    <recommendedName>
        <fullName evidence="1">Spatacsin C-terminal domain-containing protein</fullName>
    </recommendedName>
</protein>
<dbReference type="GO" id="GO:0005737">
    <property type="term" value="C:cytoplasm"/>
    <property type="evidence" value="ECO:0007669"/>
    <property type="project" value="TreeGrafter"/>
</dbReference>
<dbReference type="InterPro" id="IPR028103">
    <property type="entry name" value="Spatacsin"/>
</dbReference>
<dbReference type="GO" id="GO:0045202">
    <property type="term" value="C:synapse"/>
    <property type="evidence" value="ECO:0007669"/>
    <property type="project" value="TreeGrafter"/>
</dbReference>
<dbReference type="PANTHER" id="PTHR13650:SF0">
    <property type="entry name" value="SPATACSIN"/>
    <property type="match status" value="1"/>
</dbReference>
<sequence length="652" mass="73952">MLFLPENPLCAFTEFLMESVAKKNFKGSIKSLKAFKAHWFSMKINQSVTTCEDLEGTFLNNGYWVASVAVSMACIALGKCFTSSYHQLLFITTLCESSFTEHLPVNVPDFHLLAQLAECLSGSGLHADWASLCKNKTCSEYQAELQHCIDQLTEVGRYQQGIEFVTLVGLPKDCVMIAQWSHEFENQDHMVSHQSEGDGTAFWYRCQQAFREAGISPKRAVDFFKEHSEKASSHKERYHILKMALTWQREIQEHGEMHSDCSSDMNYEEDVMEMEMWKCLLQVDTELEETLLQNIPTTAASKLLCNLRRELQKVPRIPREPLTDEEQITRLNMLIGRLLDQADVATASRLEEMFSHRNEDLQLLWTCMSLAEGEMTPYQLNAEHRMLLSEPGSKSSGTYKRRALQSVRLSSVSSSGINSSGLSQSPLNQSISSEYTEINLRDKQETLSVLEKLVDHLQHGRKLGTRIVCCYHVSLNLDKPYQDVLKLEDPLRLLHSPLADDSCSKLVVASDLMLAAQMNSEEVSSFLCQEIISAIRNHVEGETNIFSRVRMWGCDLDLNFHLVLELCDDLSSLGTKLMAEATQLGTSHLEAYKEVVEILIRAHDCYTAALNMEGIAAVLHQAHMLTANLLQRQEWALMVRALPFPIFNWMAV</sequence>
<dbReference type="PANTHER" id="PTHR13650">
    <property type="entry name" value="SPATACSIN"/>
    <property type="match status" value="1"/>
</dbReference>
<gene>
    <name evidence="2" type="ORF">B7P43_G14063</name>
</gene>
<dbReference type="InParanoid" id="A0A2J7RSD1"/>
<dbReference type="InterPro" id="IPR028107">
    <property type="entry name" value="Spatacsin_C_dom"/>
</dbReference>
<evidence type="ECO:0000259" key="1">
    <source>
        <dbReference type="Pfam" id="PF14649"/>
    </source>
</evidence>
<dbReference type="GO" id="GO:0048489">
    <property type="term" value="P:synaptic vesicle transport"/>
    <property type="evidence" value="ECO:0007669"/>
    <property type="project" value="TreeGrafter"/>
</dbReference>
<dbReference type="Proteomes" id="UP000235965">
    <property type="component" value="Unassembled WGS sequence"/>
</dbReference>
<dbReference type="GO" id="GO:0030424">
    <property type="term" value="C:axon"/>
    <property type="evidence" value="ECO:0007669"/>
    <property type="project" value="TreeGrafter"/>
</dbReference>
<dbReference type="GO" id="GO:0007268">
    <property type="term" value="P:chemical synaptic transmission"/>
    <property type="evidence" value="ECO:0007669"/>
    <property type="project" value="TreeGrafter"/>
</dbReference>
<dbReference type="STRING" id="105785.A0A2J7RSD1"/>
<dbReference type="AlphaFoldDB" id="A0A2J7RSD1"/>